<dbReference type="InterPro" id="IPR052347">
    <property type="entry name" value="Isochorismatase_Nicotinamidase"/>
</dbReference>
<reference evidence="9 10" key="1">
    <citation type="submission" date="2015-07" db="EMBL/GenBank/DDBJ databases">
        <title>The genome of Dufourea novaeangliae.</title>
        <authorList>
            <person name="Pan H."/>
            <person name="Kapheim K."/>
        </authorList>
    </citation>
    <scope>NUCLEOTIDE SEQUENCE [LARGE SCALE GENOMIC DNA]</scope>
    <source>
        <strain evidence="9">0120121106</strain>
        <tissue evidence="9">Whole body</tissue>
    </source>
</reference>
<dbReference type="InterPro" id="IPR000868">
    <property type="entry name" value="Isochorismatase-like_dom"/>
</dbReference>
<evidence type="ECO:0000259" key="8">
    <source>
        <dbReference type="Pfam" id="PF00857"/>
    </source>
</evidence>
<keyword evidence="4" id="KW-0378">Hydrolase</keyword>
<gene>
    <name evidence="9" type="ORF">WN55_05019</name>
</gene>
<organism evidence="9 10">
    <name type="scientific">Dufourea novaeangliae</name>
    <name type="common">Sweat bee</name>
    <dbReference type="NCBI Taxonomy" id="178035"/>
    <lineage>
        <taxon>Eukaryota</taxon>
        <taxon>Metazoa</taxon>
        <taxon>Ecdysozoa</taxon>
        <taxon>Arthropoda</taxon>
        <taxon>Hexapoda</taxon>
        <taxon>Insecta</taxon>
        <taxon>Pterygota</taxon>
        <taxon>Neoptera</taxon>
        <taxon>Endopterygota</taxon>
        <taxon>Hymenoptera</taxon>
        <taxon>Apocrita</taxon>
        <taxon>Aculeata</taxon>
        <taxon>Apoidea</taxon>
        <taxon>Anthophila</taxon>
        <taxon>Halictidae</taxon>
        <taxon>Rophitinae</taxon>
        <taxon>Dufourea</taxon>
    </lineage>
</organism>
<dbReference type="Proteomes" id="UP000076502">
    <property type="component" value="Unassembled WGS sequence"/>
</dbReference>
<protein>
    <recommendedName>
        <fullName evidence="6">nicotinamidase</fullName>
        <ecNumber evidence="6">3.5.1.19</ecNumber>
    </recommendedName>
    <alternativeName>
        <fullName evidence="7">Nicotinamide deamidase</fullName>
    </alternativeName>
</protein>
<dbReference type="OrthoDB" id="167809at2759"/>
<evidence type="ECO:0000256" key="3">
    <source>
        <dbReference type="ARBA" id="ARBA00022723"/>
    </source>
</evidence>
<comment type="pathway">
    <text evidence="5">Cofactor biosynthesis; nicotinate biosynthesis; nicotinate from nicotinamide: step 1/1.</text>
</comment>
<evidence type="ECO:0000256" key="4">
    <source>
        <dbReference type="ARBA" id="ARBA00022801"/>
    </source>
</evidence>
<dbReference type="Pfam" id="PF00857">
    <property type="entry name" value="Isochorismatase"/>
    <property type="match status" value="1"/>
</dbReference>
<dbReference type="STRING" id="178035.A0A154PQE1"/>
<comment type="similarity">
    <text evidence="1">Belongs to the isochorismatase family.</text>
</comment>
<accession>A0A154PQE1</accession>
<keyword evidence="10" id="KW-1185">Reference proteome</keyword>
<name>A0A154PQE1_DUFNO</name>
<evidence type="ECO:0000256" key="7">
    <source>
        <dbReference type="ARBA" id="ARBA00043224"/>
    </source>
</evidence>
<evidence type="ECO:0000313" key="10">
    <source>
        <dbReference type="Proteomes" id="UP000076502"/>
    </source>
</evidence>
<dbReference type="PANTHER" id="PTHR11080:SF2">
    <property type="entry name" value="LD05707P"/>
    <property type="match status" value="1"/>
</dbReference>
<dbReference type="AlphaFoldDB" id="A0A154PQE1"/>
<dbReference type="PANTHER" id="PTHR11080">
    <property type="entry name" value="PYRAZINAMIDASE/NICOTINAMIDASE"/>
    <property type="match status" value="1"/>
</dbReference>
<evidence type="ECO:0000313" key="9">
    <source>
        <dbReference type="EMBL" id="KZC13468.1"/>
    </source>
</evidence>
<dbReference type="Gene3D" id="3.40.50.850">
    <property type="entry name" value="Isochorismatase-like"/>
    <property type="match status" value="1"/>
</dbReference>
<keyword evidence="3" id="KW-0479">Metal-binding</keyword>
<dbReference type="EC" id="3.5.1.19" evidence="6"/>
<dbReference type="InterPro" id="IPR036380">
    <property type="entry name" value="Isochorismatase-like_sf"/>
</dbReference>
<proteinExistence type="inferred from homology"/>
<evidence type="ECO:0000256" key="5">
    <source>
        <dbReference type="ARBA" id="ARBA00037900"/>
    </source>
</evidence>
<feature type="non-terminal residue" evidence="9">
    <location>
        <position position="1"/>
    </location>
</feature>
<dbReference type="GO" id="GO:0046872">
    <property type="term" value="F:metal ion binding"/>
    <property type="evidence" value="ECO:0007669"/>
    <property type="project" value="UniProtKB-KW"/>
</dbReference>
<evidence type="ECO:0000256" key="2">
    <source>
        <dbReference type="ARBA" id="ARBA00022642"/>
    </source>
</evidence>
<dbReference type="SUPFAM" id="SSF52499">
    <property type="entry name" value="Isochorismatase-like hydrolases"/>
    <property type="match status" value="1"/>
</dbReference>
<evidence type="ECO:0000256" key="1">
    <source>
        <dbReference type="ARBA" id="ARBA00006336"/>
    </source>
</evidence>
<keyword evidence="2" id="KW-0662">Pyridine nucleotide biosynthesis</keyword>
<dbReference type="EMBL" id="KQ435007">
    <property type="protein sequence ID" value="KZC13468.1"/>
    <property type="molecule type" value="Genomic_DNA"/>
</dbReference>
<evidence type="ECO:0000256" key="6">
    <source>
        <dbReference type="ARBA" id="ARBA00039017"/>
    </source>
</evidence>
<dbReference type="GO" id="GO:0019363">
    <property type="term" value="P:pyridine nucleotide biosynthetic process"/>
    <property type="evidence" value="ECO:0007669"/>
    <property type="project" value="UniProtKB-KW"/>
</dbReference>
<sequence>IFHDWLRTIVEPVSALLIVDVQNDFITGSLALRNCGCNQDGLDVVGPINRLTKNGQFDEIIYTLDWHPENHISFHENLHLRELHLDSKVTKENAKLFDTVIFAEPYLEQILWPKHCVMDTWGSRLHKDLVIAPDSKQLRKGLNPDVEVYSIFGEKDATDSNEVHRILHESGVTQVFVGGIAYDVCVKATCLDALRLGYSVAVIDDCCRGVDVNGIQATRRLITENDGLVINSDDVLSLVNREKRSLIMSHKSAKTMASIAFHRTNANVFD</sequence>
<dbReference type="GO" id="GO:0008936">
    <property type="term" value="F:nicotinamidase activity"/>
    <property type="evidence" value="ECO:0007669"/>
    <property type="project" value="UniProtKB-EC"/>
</dbReference>
<feature type="domain" description="Isochorismatase-like" evidence="8">
    <location>
        <begin position="14"/>
        <end position="214"/>
    </location>
</feature>